<reference evidence="2" key="1">
    <citation type="submission" date="2020-10" db="EMBL/GenBank/DDBJ databases">
        <title>Genome sequence of the unusual species of purple photosynthetic bacteria, Phaeovibrio sulfidiphilus DSM 23193, type strain.</title>
        <authorList>
            <person name="Kyndt J.A."/>
            <person name="Meyer T.E."/>
        </authorList>
    </citation>
    <scope>NUCLEOTIDE SEQUENCE</scope>
    <source>
        <strain evidence="2">DSM 23193</strain>
    </source>
</reference>
<dbReference type="EMBL" id="JACZHT010000002">
    <property type="protein sequence ID" value="MBE1236695.1"/>
    <property type="molecule type" value="Genomic_DNA"/>
</dbReference>
<dbReference type="Proteomes" id="UP000631034">
    <property type="component" value="Unassembled WGS sequence"/>
</dbReference>
<dbReference type="AlphaFoldDB" id="A0A8J6YLP9"/>
<accession>A0A8J6YLP9</accession>
<feature type="chain" id="PRO_5035308105" description="Lipoprotein" evidence="1">
    <location>
        <begin position="18"/>
        <end position="123"/>
    </location>
</feature>
<organism evidence="2 3">
    <name type="scientific">Phaeovibrio sulfidiphilus</name>
    <dbReference type="NCBI Taxonomy" id="1220600"/>
    <lineage>
        <taxon>Bacteria</taxon>
        <taxon>Pseudomonadati</taxon>
        <taxon>Pseudomonadota</taxon>
        <taxon>Alphaproteobacteria</taxon>
        <taxon>Rhodospirillales</taxon>
        <taxon>Rhodospirillaceae</taxon>
        <taxon>Phaeovibrio</taxon>
    </lineage>
</organism>
<evidence type="ECO:0008006" key="4">
    <source>
        <dbReference type="Google" id="ProtNLM"/>
    </source>
</evidence>
<dbReference type="PROSITE" id="PS51257">
    <property type="entry name" value="PROKAR_LIPOPROTEIN"/>
    <property type="match status" value="1"/>
</dbReference>
<protein>
    <recommendedName>
        <fullName evidence="4">Lipoprotein</fullName>
    </recommendedName>
</protein>
<keyword evidence="1" id="KW-0732">Signal</keyword>
<proteinExistence type="predicted"/>
<comment type="caution">
    <text evidence="2">The sequence shown here is derived from an EMBL/GenBank/DDBJ whole genome shotgun (WGS) entry which is preliminary data.</text>
</comment>
<feature type="signal peptide" evidence="1">
    <location>
        <begin position="1"/>
        <end position="17"/>
    </location>
</feature>
<sequence length="123" mass="13664">MKRTISVLMSALLLALAGCETEGSRSPDAARWGAAGQDTAARERAFEACREYAEDEALRGAGASPFDTVSSSDPLTQMRAYDTRRTYQRVLKTCMERRGYGQAPNPARSLDDRVETLRDSLRW</sequence>
<keyword evidence="3" id="KW-1185">Reference proteome</keyword>
<name>A0A8J6YLP9_9PROT</name>
<evidence type="ECO:0000313" key="3">
    <source>
        <dbReference type="Proteomes" id="UP000631034"/>
    </source>
</evidence>
<dbReference type="RefSeq" id="WP_192533692.1">
    <property type="nucleotide sequence ID" value="NZ_JACZHT010000002.1"/>
</dbReference>
<gene>
    <name evidence="2" type="ORF">IHV25_03385</name>
</gene>
<evidence type="ECO:0000313" key="2">
    <source>
        <dbReference type="EMBL" id="MBE1236695.1"/>
    </source>
</evidence>
<evidence type="ECO:0000256" key="1">
    <source>
        <dbReference type="SAM" id="SignalP"/>
    </source>
</evidence>